<accession>A0A1W1Z3P2</accession>
<dbReference type="STRING" id="937218.SAMN06297251_102135"/>
<evidence type="ECO:0000313" key="1">
    <source>
        <dbReference type="EMBL" id="SMC43080.1"/>
    </source>
</evidence>
<proteinExistence type="predicted"/>
<dbReference type="RefSeq" id="WP_084408595.1">
    <property type="nucleotide sequence ID" value="NZ_FWXR01000002.1"/>
</dbReference>
<dbReference type="AlphaFoldDB" id="A0A1W1Z3P2"/>
<keyword evidence="2" id="KW-1185">Reference proteome</keyword>
<dbReference type="Proteomes" id="UP000192656">
    <property type="component" value="Unassembled WGS sequence"/>
</dbReference>
<sequence length="100" mass="10666">MLLPGVIFIRKFRDEFSGLPMSIGYAHPLTVAAETAENALLMAVDNTVAETTPQEIEASAMEMMPVSATDFERSVAGSLAKLAAIVQIASVTQCQIPSPR</sequence>
<gene>
    <name evidence="1" type="ORF">SAMN06297251_102135</name>
</gene>
<protein>
    <submittedName>
        <fullName evidence="1">Uncharacterized protein</fullName>
    </submittedName>
</protein>
<organism evidence="1 2">
    <name type="scientific">Fulvimarina manganoxydans</name>
    <dbReference type="NCBI Taxonomy" id="937218"/>
    <lineage>
        <taxon>Bacteria</taxon>
        <taxon>Pseudomonadati</taxon>
        <taxon>Pseudomonadota</taxon>
        <taxon>Alphaproteobacteria</taxon>
        <taxon>Hyphomicrobiales</taxon>
        <taxon>Aurantimonadaceae</taxon>
        <taxon>Fulvimarina</taxon>
    </lineage>
</organism>
<reference evidence="1 2" key="1">
    <citation type="submission" date="2017-04" db="EMBL/GenBank/DDBJ databases">
        <authorList>
            <person name="Afonso C.L."/>
            <person name="Miller P.J."/>
            <person name="Scott M.A."/>
            <person name="Spackman E."/>
            <person name="Goraichik I."/>
            <person name="Dimitrov K.M."/>
            <person name="Suarez D.L."/>
            <person name="Swayne D.E."/>
        </authorList>
    </citation>
    <scope>NUCLEOTIDE SEQUENCE [LARGE SCALE GENOMIC DNA]</scope>
    <source>
        <strain evidence="1 2">CGMCC 1.10972</strain>
    </source>
</reference>
<dbReference type="EMBL" id="FWXR01000002">
    <property type="protein sequence ID" value="SMC43080.1"/>
    <property type="molecule type" value="Genomic_DNA"/>
</dbReference>
<evidence type="ECO:0000313" key="2">
    <source>
        <dbReference type="Proteomes" id="UP000192656"/>
    </source>
</evidence>
<name>A0A1W1Z3P2_9HYPH</name>